<accession>A0A1E5L969</accession>
<evidence type="ECO:0000256" key="1">
    <source>
        <dbReference type="SAM" id="Phobius"/>
    </source>
</evidence>
<keyword evidence="1" id="KW-0472">Membrane</keyword>
<dbReference type="Proteomes" id="UP000095255">
    <property type="component" value="Unassembled WGS sequence"/>
</dbReference>
<proteinExistence type="predicted"/>
<keyword evidence="3" id="KW-1185">Reference proteome</keyword>
<evidence type="ECO:0008006" key="4">
    <source>
        <dbReference type="Google" id="ProtNLM"/>
    </source>
</evidence>
<sequence length="685" mass="76687">MKRTLSIALIFTLSISILLPFTTFANWEPPNLQVSNNYKMPVFKAGTEARLAIPLRNAGGQDAINIHAWVDVNTNPDVYPFEIEYLAPRVRVSMIHASLSDEIVLYYKVPSSSKAKVYPLALRLEYQSLTGTLYQTSETIFVKIENDNEEPKVNLHKTIISNDALTAGDTGKVIIDLHNNSKSLAKDIEVRLSGFSPSTFYLTGVNRDTKKISQLPIGLYNDSAEFDVTVDSKLETGVYTLDVTISYKDPFDVSYSNQHIIFIPVINKKDSNQTNAQVVLEGITFPKNALPVNQDFNVSFRLRNTSAEEARNVKVTVNGGSEILPKSMPVQSFTTLKTNETRNINFAMFAKDGVETKNYPIQFTVEYETGTGSSKTTQSFSQFAGVLIENNEDDKPKNKMTPKLILENYALDTEYTQAGKDFALSISLLNTHNSGSIRNITVNVSADGDVFSPVNSSNTFYIQAIDAQSRAERTLTLKPAIDAAFKTHNLHLDIQYEDAEGKQHSTKEVIGIPVMQEVRLMAGQIELPPEAMIGNPIPISTEYYNAGRANIRNLIIRLEGDFDTRDRSYYVGNMDAGKNNYYDATLTPTKPGPLTGKVIFEFYDAIDQFHVIENEFTVNITEFQDPYMGGEIPFDPNQGMPQQTNKMTYVYIATAIIILATVGFIWYKRRKNRLELAEVEVDLHA</sequence>
<dbReference type="PANTHER" id="PTHR35902:SF3">
    <property type="entry name" value="NPCBM-ASSOCIATED, NEW3 DOMAIN OF ALPHA-GALACTOSIDASE"/>
    <property type="match status" value="1"/>
</dbReference>
<dbReference type="STRING" id="1390249.BHU72_00030"/>
<dbReference type="AlphaFoldDB" id="A0A1E5L969"/>
<evidence type="ECO:0000313" key="3">
    <source>
        <dbReference type="Proteomes" id="UP000095255"/>
    </source>
</evidence>
<dbReference type="RefSeq" id="WP_069700579.1">
    <property type="nucleotide sequence ID" value="NZ_MJAT01000001.1"/>
</dbReference>
<keyword evidence="1" id="KW-1133">Transmembrane helix</keyword>
<protein>
    <recommendedName>
        <fullName evidence="4">CARDB domain-containing protein</fullName>
    </recommendedName>
</protein>
<organism evidence="2 3">
    <name type="scientific">Desulfuribacillus stibiiarsenatis</name>
    <dbReference type="NCBI Taxonomy" id="1390249"/>
    <lineage>
        <taxon>Bacteria</taxon>
        <taxon>Bacillati</taxon>
        <taxon>Bacillota</taxon>
        <taxon>Desulfuribacillia</taxon>
        <taxon>Desulfuribacillales</taxon>
        <taxon>Desulfuribacillaceae</taxon>
        <taxon>Desulfuribacillus</taxon>
    </lineage>
</organism>
<reference evidence="2 3" key="1">
    <citation type="submission" date="2016-09" db="EMBL/GenBank/DDBJ databases">
        <title>Desulfuribacillus arsenicus sp. nov., an obligately anaerobic, dissimilatory arsenic- and antimonate-reducing bacterium isolated from anoxic sediments.</title>
        <authorList>
            <person name="Abin C.A."/>
            <person name="Hollibaugh J.T."/>
        </authorList>
    </citation>
    <scope>NUCLEOTIDE SEQUENCE [LARGE SCALE GENOMIC DNA]</scope>
    <source>
        <strain evidence="2 3">MLFW-2</strain>
    </source>
</reference>
<comment type="caution">
    <text evidence="2">The sequence shown here is derived from an EMBL/GenBank/DDBJ whole genome shotgun (WGS) entry which is preliminary data.</text>
</comment>
<gene>
    <name evidence="2" type="ORF">BHU72_00030</name>
</gene>
<keyword evidence="1" id="KW-0812">Transmembrane</keyword>
<dbReference type="EMBL" id="MJAT01000001">
    <property type="protein sequence ID" value="OEH86702.1"/>
    <property type="molecule type" value="Genomic_DNA"/>
</dbReference>
<dbReference type="PANTHER" id="PTHR35902">
    <property type="entry name" value="S-LAYER DOMAIN-LIKE PROTEIN-RELATED"/>
    <property type="match status" value="1"/>
</dbReference>
<name>A0A1E5L969_9FIRM</name>
<dbReference type="OrthoDB" id="1704454at2"/>
<feature type="transmembrane region" description="Helical" evidence="1">
    <location>
        <begin position="648"/>
        <end position="667"/>
    </location>
</feature>
<evidence type="ECO:0000313" key="2">
    <source>
        <dbReference type="EMBL" id="OEH86702.1"/>
    </source>
</evidence>